<name>A0A1A8V6U3_NOTFU</name>
<reference evidence="1" key="2">
    <citation type="submission" date="2016-06" db="EMBL/GenBank/DDBJ databases">
        <title>The genome of a short-lived fish provides insights into sex chromosome evolution and the genetic control of aging.</title>
        <authorList>
            <person name="Reichwald K."/>
            <person name="Felder M."/>
            <person name="Petzold A."/>
            <person name="Koch P."/>
            <person name="Groth M."/>
            <person name="Platzer M."/>
        </authorList>
    </citation>
    <scope>NUCLEOTIDE SEQUENCE</scope>
    <source>
        <tissue evidence="1">Brain</tissue>
    </source>
</reference>
<sequence>LPLLFLNTQNTKHWLCETETRIMFLLKGGKRPLIISFSRELVVLFYHQSHVGFSQSSLLPHACPQTVHPKKYPFERDLKPCQMSSGHILHSFCAGDRDFKGFTLLIIHLYRSFLRTLMSIEIQFFTAIIKLQHRQQKSLKSFGEKLCHYSELIKLGVKCQKL</sequence>
<proteinExistence type="predicted"/>
<protein>
    <submittedName>
        <fullName evidence="1">Uncharacterized protein</fullName>
    </submittedName>
</protein>
<accession>A0A1A8V6U3</accession>
<organism evidence="1">
    <name type="scientific">Nothobranchius furzeri</name>
    <name type="common">Turquoise killifish</name>
    <dbReference type="NCBI Taxonomy" id="105023"/>
    <lineage>
        <taxon>Eukaryota</taxon>
        <taxon>Metazoa</taxon>
        <taxon>Chordata</taxon>
        <taxon>Craniata</taxon>
        <taxon>Vertebrata</taxon>
        <taxon>Euteleostomi</taxon>
        <taxon>Actinopterygii</taxon>
        <taxon>Neopterygii</taxon>
        <taxon>Teleostei</taxon>
        <taxon>Neoteleostei</taxon>
        <taxon>Acanthomorphata</taxon>
        <taxon>Ovalentaria</taxon>
        <taxon>Atherinomorphae</taxon>
        <taxon>Cyprinodontiformes</taxon>
        <taxon>Nothobranchiidae</taxon>
        <taxon>Nothobranchius</taxon>
    </lineage>
</organism>
<dbReference type="AlphaFoldDB" id="A0A1A8V6U3"/>
<feature type="non-terminal residue" evidence="1">
    <location>
        <position position="1"/>
    </location>
</feature>
<reference evidence="1" key="1">
    <citation type="submission" date="2016-05" db="EMBL/GenBank/DDBJ databases">
        <authorList>
            <person name="Lavstsen T."/>
            <person name="Jespersen J.S."/>
        </authorList>
    </citation>
    <scope>NUCLEOTIDE SEQUENCE</scope>
    <source>
        <tissue evidence="1">Brain</tissue>
    </source>
</reference>
<evidence type="ECO:0000313" key="1">
    <source>
        <dbReference type="EMBL" id="SBS55287.1"/>
    </source>
</evidence>
<gene>
    <name evidence="1" type="primary">Nfu_g_1_024581</name>
</gene>
<feature type="non-terminal residue" evidence="1">
    <location>
        <position position="162"/>
    </location>
</feature>
<dbReference type="EMBL" id="HAEJ01014830">
    <property type="protein sequence ID" value="SBS55287.1"/>
    <property type="molecule type" value="Transcribed_RNA"/>
</dbReference>